<reference evidence="3 4" key="1">
    <citation type="journal article" date="2007" name="Nature">
        <title>Evolution of genes and genomes on the Drosophila phylogeny.</title>
        <authorList>
            <consortium name="Drosophila 12 Genomes Consortium"/>
            <person name="Clark A.G."/>
            <person name="Eisen M.B."/>
            <person name="Smith D.R."/>
            <person name="Bergman C.M."/>
            <person name="Oliver B."/>
            <person name="Markow T.A."/>
            <person name="Kaufman T.C."/>
            <person name="Kellis M."/>
            <person name="Gelbart W."/>
            <person name="Iyer V.N."/>
            <person name="Pollard D.A."/>
            <person name="Sackton T.B."/>
            <person name="Larracuente A.M."/>
            <person name="Singh N.D."/>
            <person name="Abad J.P."/>
            <person name="Abt D.N."/>
            <person name="Adryan B."/>
            <person name="Aguade M."/>
            <person name="Akashi H."/>
            <person name="Anderson W.W."/>
            <person name="Aquadro C.F."/>
            <person name="Ardell D.H."/>
            <person name="Arguello R."/>
            <person name="Artieri C.G."/>
            <person name="Barbash D.A."/>
            <person name="Barker D."/>
            <person name="Barsanti P."/>
            <person name="Batterham P."/>
            <person name="Batzoglou S."/>
            <person name="Begun D."/>
            <person name="Bhutkar A."/>
            <person name="Blanco E."/>
            <person name="Bosak S.A."/>
            <person name="Bradley R.K."/>
            <person name="Brand A.D."/>
            <person name="Brent M.R."/>
            <person name="Brooks A.N."/>
            <person name="Brown R.H."/>
            <person name="Butlin R.K."/>
            <person name="Caggese C."/>
            <person name="Calvi B.R."/>
            <person name="Bernardo de Carvalho A."/>
            <person name="Caspi A."/>
            <person name="Castrezana S."/>
            <person name="Celniker S.E."/>
            <person name="Chang J.L."/>
            <person name="Chapple C."/>
            <person name="Chatterji S."/>
            <person name="Chinwalla A."/>
            <person name="Civetta A."/>
            <person name="Clifton S.W."/>
            <person name="Comeron J.M."/>
            <person name="Costello J.C."/>
            <person name="Coyne J.A."/>
            <person name="Daub J."/>
            <person name="David R.G."/>
            <person name="Delcher A.L."/>
            <person name="Delehaunty K."/>
            <person name="Do C.B."/>
            <person name="Ebling H."/>
            <person name="Edwards K."/>
            <person name="Eickbush T."/>
            <person name="Evans J.D."/>
            <person name="Filipski A."/>
            <person name="Findeiss S."/>
            <person name="Freyhult E."/>
            <person name="Fulton L."/>
            <person name="Fulton R."/>
            <person name="Garcia A.C."/>
            <person name="Gardiner A."/>
            <person name="Garfield D.A."/>
            <person name="Garvin B.E."/>
            <person name="Gibson G."/>
            <person name="Gilbert D."/>
            <person name="Gnerre S."/>
            <person name="Godfrey J."/>
            <person name="Good R."/>
            <person name="Gotea V."/>
            <person name="Gravely B."/>
            <person name="Greenberg A.J."/>
            <person name="Griffiths-Jones S."/>
            <person name="Gross S."/>
            <person name="Guigo R."/>
            <person name="Gustafson E.A."/>
            <person name="Haerty W."/>
            <person name="Hahn M.W."/>
            <person name="Halligan D.L."/>
            <person name="Halpern A.L."/>
            <person name="Halter G.M."/>
            <person name="Han M.V."/>
            <person name="Heger A."/>
            <person name="Hillier L."/>
            <person name="Hinrichs A.S."/>
            <person name="Holmes I."/>
            <person name="Hoskins R.A."/>
            <person name="Hubisz M.J."/>
            <person name="Hultmark D."/>
            <person name="Huntley M.A."/>
            <person name="Jaffe D.B."/>
            <person name="Jagadeeshan S."/>
            <person name="Jeck W.R."/>
            <person name="Johnson J."/>
            <person name="Jones C.D."/>
            <person name="Jordan W.C."/>
            <person name="Karpen G.H."/>
            <person name="Kataoka E."/>
            <person name="Keightley P.D."/>
            <person name="Kheradpour P."/>
            <person name="Kirkness E.F."/>
            <person name="Koerich L.B."/>
            <person name="Kristiansen K."/>
            <person name="Kudrna D."/>
            <person name="Kulathinal R.J."/>
            <person name="Kumar S."/>
            <person name="Kwok R."/>
            <person name="Lander E."/>
            <person name="Langley C.H."/>
            <person name="Lapoint R."/>
            <person name="Lazzaro B.P."/>
            <person name="Lee S.J."/>
            <person name="Levesque L."/>
            <person name="Li R."/>
            <person name="Lin C.F."/>
            <person name="Lin M.F."/>
            <person name="Lindblad-Toh K."/>
            <person name="Llopart A."/>
            <person name="Long M."/>
            <person name="Low L."/>
            <person name="Lozovsky E."/>
            <person name="Lu J."/>
            <person name="Luo M."/>
            <person name="Machado C.A."/>
            <person name="Makalowski W."/>
            <person name="Marzo M."/>
            <person name="Matsuda M."/>
            <person name="Matzkin L."/>
            <person name="McAllister B."/>
            <person name="McBride C.S."/>
            <person name="McKernan B."/>
            <person name="McKernan K."/>
            <person name="Mendez-Lago M."/>
            <person name="Minx P."/>
            <person name="Mollenhauer M.U."/>
            <person name="Montooth K."/>
            <person name="Mount S.M."/>
            <person name="Mu X."/>
            <person name="Myers E."/>
            <person name="Negre B."/>
            <person name="Newfeld S."/>
            <person name="Nielsen R."/>
            <person name="Noor M.A."/>
            <person name="O'Grady P."/>
            <person name="Pachter L."/>
            <person name="Papaceit M."/>
            <person name="Parisi M.J."/>
            <person name="Parisi M."/>
            <person name="Parts L."/>
            <person name="Pedersen J.S."/>
            <person name="Pesole G."/>
            <person name="Phillippy A.M."/>
            <person name="Ponting C.P."/>
            <person name="Pop M."/>
            <person name="Porcelli D."/>
            <person name="Powell J.R."/>
            <person name="Prohaska S."/>
            <person name="Pruitt K."/>
            <person name="Puig M."/>
            <person name="Quesneville H."/>
            <person name="Ram K.R."/>
            <person name="Rand D."/>
            <person name="Rasmussen M.D."/>
            <person name="Reed L.K."/>
            <person name="Reenan R."/>
            <person name="Reily A."/>
            <person name="Remington K.A."/>
            <person name="Rieger T.T."/>
            <person name="Ritchie M.G."/>
            <person name="Robin C."/>
            <person name="Rogers Y.H."/>
            <person name="Rohde C."/>
            <person name="Rozas J."/>
            <person name="Rubenfield M.J."/>
            <person name="Ruiz A."/>
            <person name="Russo S."/>
            <person name="Salzberg S.L."/>
            <person name="Sanchez-Gracia A."/>
            <person name="Saranga D.J."/>
            <person name="Sato H."/>
            <person name="Schaeffer S.W."/>
            <person name="Schatz M.C."/>
            <person name="Schlenke T."/>
            <person name="Schwartz R."/>
            <person name="Segarra C."/>
            <person name="Singh R.S."/>
            <person name="Sirot L."/>
            <person name="Sirota M."/>
            <person name="Sisneros N.B."/>
            <person name="Smith C.D."/>
            <person name="Smith T.F."/>
            <person name="Spieth J."/>
            <person name="Stage D.E."/>
            <person name="Stark A."/>
            <person name="Stephan W."/>
            <person name="Strausberg R.L."/>
            <person name="Strempel S."/>
            <person name="Sturgill D."/>
            <person name="Sutton G."/>
            <person name="Sutton G.G."/>
            <person name="Tao W."/>
            <person name="Teichmann S."/>
            <person name="Tobari Y.N."/>
            <person name="Tomimura Y."/>
            <person name="Tsolas J.M."/>
            <person name="Valente V.L."/>
            <person name="Venter E."/>
            <person name="Venter J.C."/>
            <person name="Vicario S."/>
            <person name="Vieira F.G."/>
            <person name="Vilella A.J."/>
            <person name="Villasante A."/>
            <person name="Walenz B."/>
            <person name="Wang J."/>
            <person name="Wasserman M."/>
            <person name="Watts T."/>
            <person name="Wilson D."/>
            <person name="Wilson R.K."/>
            <person name="Wing R.A."/>
            <person name="Wolfner M.F."/>
            <person name="Wong A."/>
            <person name="Wong G.K."/>
            <person name="Wu C.I."/>
            <person name="Wu G."/>
            <person name="Yamamoto D."/>
            <person name="Yang H.P."/>
            <person name="Yang S.P."/>
            <person name="Yorke J.A."/>
            <person name="Yoshida K."/>
            <person name="Zdobnov E."/>
            <person name="Zhang P."/>
            <person name="Zhang Y."/>
            <person name="Zimin A.V."/>
            <person name="Baldwin J."/>
            <person name="Abdouelleil A."/>
            <person name="Abdulkadir J."/>
            <person name="Abebe A."/>
            <person name="Abera B."/>
            <person name="Abreu J."/>
            <person name="Acer S.C."/>
            <person name="Aftuck L."/>
            <person name="Alexander A."/>
            <person name="An P."/>
            <person name="Anderson E."/>
            <person name="Anderson S."/>
            <person name="Arachi H."/>
            <person name="Azer M."/>
            <person name="Bachantsang P."/>
            <person name="Barry A."/>
            <person name="Bayul T."/>
            <person name="Berlin A."/>
            <person name="Bessette D."/>
            <person name="Bloom T."/>
            <person name="Blye J."/>
            <person name="Boguslavskiy L."/>
            <person name="Bonnet C."/>
            <person name="Boukhgalter B."/>
            <person name="Bourzgui I."/>
            <person name="Brown A."/>
            <person name="Cahill P."/>
            <person name="Channer S."/>
            <person name="Cheshatsang Y."/>
            <person name="Chuda L."/>
            <person name="Citroen M."/>
            <person name="Collymore A."/>
            <person name="Cooke P."/>
            <person name="Costello M."/>
            <person name="D'Aco K."/>
            <person name="Daza R."/>
            <person name="De Haan G."/>
            <person name="DeGray S."/>
            <person name="DeMaso C."/>
            <person name="Dhargay N."/>
            <person name="Dooley K."/>
            <person name="Dooley E."/>
            <person name="Doricent M."/>
            <person name="Dorje P."/>
            <person name="Dorjee K."/>
            <person name="Dupes A."/>
            <person name="Elong R."/>
            <person name="Falk J."/>
            <person name="Farina A."/>
            <person name="Faro S."/>
            <person name="Ferguson D."/>
            <person name="Fisher S."/>
            <person name="Foley C.D."/>
            <person name="Franke A."/>
            <person name="Friedrich D."/>
            <person name="Gadbois L."/>
            <person name="Gearin G."/>
            <person name="Gearin C.R."/>
            <person name="Giannoukos G."/>
            <person name="Goode T."/>
            <person name="Graham J."/>
            <person name="Grandbois E."/>
            <person name="Grewal S."/>
            <person name="Gyaltsen K."/>
            <person name="Hafez N."/>
            <person name="Hagos B."/>
            <person name="Hall J."/>
            <person name="Henson C."/>
            <person name="Hollinger A."/>
            <person name="Honan T."/>
            <person name="Huard M.D."/>
            <person name="Hughes L."/>
            <person name="Hurhula B."/>
            <person name="Husby M.E."/>
            <person name="Kamat A."/>
            <person name="Kanga B."/>
            <person name="Kashin S."/>
            <person name="Khazanovich D."/>
            <person name="Kisner P."/>
            <person name="Lance K."/>
            <person name="Lara M."/>
            <person name="Lee W."/>
            <person name="Lennon N."/>
            <person name="Letendre F."/>
            <person name="LeVine R."/>
            <person name="Lipovsky A."/>
            <person name="Liu X."/>
            <person name="Liu J."/>
            <person name="Liu S."/>
            <person name="Lokyitsang T."/>
            <person name="Lokyitsang Y."/>
            <person name="Lubonja R."/>
            <person name="Lui A."/>
            <person name="MacDonald P."/>
            <person name="Magnisalis V."/>
            <person name="Maru K."/>
            <person name="Matthews C."/>
            <person name="McCusker W."/>
            <person name="McDonough S."/>
            <person name="Mehta T."/>
            <person name="Meldrim J."/>
            <person name="Meneus L."/>
            <person name="Mihai O."/>
            <person name="Mihalev A."/>
            <person name="Mihova T."/>
            <person name="Mittelman R."/>
            <person name="Mlenga V."/>
            <person name="Montmayeur A."/>
            <person name="Mulrain L."/>
            <person name="Navidi A."/>
            <person name="Naylor J."/>
            <person name="Negash T."/>
            <person name="Nguyen T."/>
            <person name="Nguyen N."/>
            <person name="Nicol R."/>
            <person name="Norbu C."/>
            <person name="Norbu N."/>
            <person name="Novod N."/>
            <person name="O'Neill B."/>
            <person name="Osman S."/>
            <person name="Markiewicz E."/>
            <person name="Oyono O.L."/>
            <person name="Patti C."/>
            <person name="Phunkhang P."/>
            <person name="Pierre F."/>
            <person name="Priest M."/>
            <person name="Raghuraman S."/>
            <person name="Rege F."/>
            <person name="Reyes R."/>
            <person name="Rise C."/>
            <person name="Rogov P."/>
            <person name="Ross K."/>
            <person name="Ryan E."/>
            <person name="Settipalli S."/>
            <person name="Shea T."/>
            <person name="Sherpa N."/>
            <person name="Shi L."/>
            <person name="Shih D."/>
            <person name="Sparrow T."/>
            <person name="Spaulding J."/>
            <person name="Stalker J."/>
            <person name="Stange-Thomann N."/>
            <person name="Stavropoulos S."/>
            <person name="Stone C."/>
            <person name="Strader C."/>
            <person name="Tesfaye S."/>
            <person name="Thomson T."/>
            <person name="Thoulutsang Y."/>
            <person name="Thoulutsang D."/>
            <person name="Topham K."/>
            <person name="Topping I."/>
            <person name="Tsamla T."/>
            <person name="Vassiliev H."/>
            <person name="Vo A."/>
            <person name="Wangchuk T."/>
            <person name="Wangdi T."/>
            <person name="Weiand M."/>
            <person name="Wilkinson J."/>
            <person name="Wilson A."/>
            <person name="Yadav S."/>
            <person name="Young G."/>
            <person name="Yu Q."/>
            <person name="Zembek L."/>
            <person name="Zhong D."/>
            <person name="Zimmer A."/>
            <person name="Zwirko Z."/>
            <person name="Jaffe D.B."/>
            <person name="Alvarez P."/>
            <person name="Brockman W."/>
            <person name="Butler J."/>
            <person name="Chin C."/>
            <person name="Gnerre S."/>
            <person name="Grabherr M."/>
            <person name="Kleber M."/>
            <person name="Mauceli E."/>
            <person name="MacCallum I."/>
        </authorList>
    </citation>
    <scope>NUCLEOTIDE SEQUENCE [LARGE SCALE GENOMIC DNA]</scope>
    <source>
        <strain evidence="4">Tucson 14030-0811.24</strain>
    </source>
</reference>
<evidence type="ECO:0000256" key="1">
    <source>
        <dbReference type="ARBA" id="ARBA00022737"/>
    </source>
</evidence>
<dbReference type="SMR" id="B4MVV8"/>
<dbReference type="FunFam" id="1.10.238.10:FF:000003">
    <property type="entry name" value="Calmodulin A"/>
    <property type="match status" value="1"/>
</dbReference>
<gene>
    <name evidence="3" type="primary">Dwil\GK14989</name>
    <name evidence="3" type="ORF">Dwil_GK14989</name>
</gene>
<proteinExistence type="predicted"/>
<dbReference type="InParanoid" id="B4MVV8"/>
<sequence>MASSLPQNTTTSETESEPSTTTTDPAELERIRRIFLTHAMRSDKKISTAQLGDCLRVVGINPSEACVRQHQQQLRDGAIGRISFDEFMSVYEKISKEMQNNPCNLTQQAEEFISALRLFDEKGTGHMPAARLRHILTQCGDCMSPTDMDELLKNRVNAQGLVNYIEFVHAIMNG</sequence>
<dbReference type="PhylomeDB" id="B4MVV8"/>
<evidence type="ECO:0000256" key="2">
    <source>
        <dbReference type="SAM" id="MobiDB-lite"/>
    </source>
</evidence>
<name>B4MVV8_DROWI</name>
<feature type="region of interest" description="Disordered" evidence="2">
    <location>
        <begin position="1"/>
        <end position="27"/>
    </location>
</feature>
<keyword evidence="1" id="KW-0677">Repeat</keyword>
<dbReference type="STRING" id="7260.B4MVV8"/>
<dbReference type="InterPro" id="IPR050230">
    <property type="entry name" value="CALM/Myosin/TropC-like"/>
</dbReference>
<dbReference type="OrthoDB" id="5959761at2759"/>
<organism evidence="3 4">
    <name type="scientific">Drosophila willistoni</name>
    <name type="common">Fruit fly</name>
    <dbReference type="NCBI Taxonomy" id="7260"/>
    <lineage>
        <taxon>Eukaryota</taxon>
        <taxon>Metazoa</taxon>
        <taxon>Ecdysozoa</taxon>
        <taxon>Arthropoda</taxon>
        <taxon>Hexapoda</taxon>
        <taxon>Insecta</taxon>
        <taxon>Pterygota</taxon>
        <taxon>Neoptera</taxon>
        <taxon>Endopterygota</taxon>
        <taxon>Diptera</taxon>
        <taxon>Brachycera</taxon>
        <taxon>Muscomorpha</taxon>
        <taxon>Ephydroidea</taxon>
        <taxon>Drosophilidae</taxon>
        <taxon>Drosophila</taxon>
        <taxon>Sophophora</taxon>
    </lineage>
</organism>
<dbReference type="PANTHER" id="PTHR23048:SF49">
    <property type="entry name" value="FI08416P-RELATED"/>
    <property type="match status" value="1"/>
</dbReference>
<evidence type="ECO:0000313" key="3">
    <source>
        <dbReference type="EMBL" id="EDW75828.1"/>
    </source>
</evidence>
<dbReference type="HOGENOM" id="CLU_061288_13_2_1"/>
<dbReference type="GO" id="GO:0032036">
    <property type="term" value="F:myosin heavy chain binding"/>
    <property type="evidence" value="ECO:0007669"/>
    <property type="project" value="TreeGrafter"/>
</dbReference>
<dbReference type="eggNOG" id="KOG0030">
    <property type="taxonomic scope" value="Eukaryota"/>
</dbReference>
<feature type="compositionally biased region" description="Low complexity" evidence="2">
    <location>
        <begin position="9"/>
        <end position="23"/>
    </location>
</feature>
<keyword evidence="4" id="KW-1185">Reference proteome</keyword>
<dbReference type="OMA" id="MANKESP"/>
<dbReference type="SUPFAM" id="SSF47473">
    <property type="entry name" value="EF-hand"/>
    <property type="match status" value="1"/>
</dbReference>
<dbReference type="Gene3D" id="1.10.238.10">
    <property type="entry name" value="EF-hand"/>
    <property type="match status" value="2"/>
</dbReference>
<dbReference type="InterPro" id="IPR011992">
    <property type="entry name" value="EF-hand-dom_pair"/>
</dbReference>
<dbReference type="EMBL" id="CH963857">
    <property type="protein sequence ID" value="EDW75828.1"/>
    <property type="molecule type" value="Genomic_DNA"/>
</dbReference>
<accession>B4MVV8</accession>
<evidence type="ECO:0000313" key="4">
    <source>
        <dbReference type="Proteomes" id="UP000007798"/>
    </source>
</evidence>
<evidence type="ECO:0008006" key="5">
    <source>
        <dbReference type="Google" id="ProtNLM"/>
    </source>
</evidence>
<dbReference type="GO" id="GO:0016460">
    <property type="term" value="C:myosin II complex"/>
    <property type="evidence" value="ECO:0007669"/>
    <property type="project" value="TreeGrafter"/>
</dbReference>
<dbReference type="AlphaFoldDB" id="B4MVV8"/>
<dbReference type="KEGG" id="dwi:6642068"/>
<dbReference type="Proteomes" id="UP000007798">
    <property type="component" value="Unassembled WGS sequence"/>
</dbReference>
<dbReference type="PANTHER" id="PTHR23048">
    <property type="entry name" value="MYOSIN LIGHT CHAIN 1, 3"/>
    <property type="match status" value="1"/>
</dbReference>
<protein>
    <recommendedName>
        <fullName evidence="5">EF-hand domain-containing protein</fullName>
    </recommendedName>
</protein>